<dbReference type="RefSeq" id="WP_193928857.1">
    <property type="nucleotide sequence ID" value="NZ_JADEYC010000020.1"/>
</dbReference>
<comment type="caution">
    <text evidence="1">The sequence shown here is derived from an EMBL/GenBank/DDBJ whole genome shotgun (WGS) entry which is preliminary data.</text>
</comment>
<protein>
    <submittedName>
        <fullName evidence="1">AlkZ family DNA glycosylase</fullName>
    </submittedName>
</protein>
<proteinExistence type="predicted"/>
<sequence length="408" mass="44192">MAERTSTGGPAVPVGADEVRAFRLHAHHLTERRPLAELPEVAGACGTQNSPPGSALLAWHARVADVTQEHVDHLVEQDRSLLQTWSVRGAPFYFPTGDAPVFTAGALPATERGRLQLIIGAERALRDLGMGLDETVDRIAGHIGPVLSGRRLAIGELGAELAERVAHDLPPTPRATWRAIGPHGTNLPLGEAVVHFCIRILTLRGIVCLAPRSGGKAPFALVEDWLGAPLPEVAPDRARAALLRRYLHCYGPSTSRDFAGWLGVRTGDVEPWWRLLDDELAPVEFGGRQAWALAGDLDVLRSPPEPRGVRLLPPRDPYTQLRDRDTILDQRHHRRVWKAVGEPGTVLADGRIAGLWRPKKSGRTLALTVTPFGPLPAEHRAALQGEAEQVAALRGASSVRLAFEDPTG</sequence>
<name>A0A929B8W4_9PSEU</name>
<dbReference type="InterPro" id="IPR009351">
    <property type="entry name" value="AlkZ-like"/>
</dbReference>
<dbReference type="EMBL" id="JADEYC010000020">
    <property type="protein sequence ID" value="MBE9375407.1"/>
    <property type="molecule type" value="Genomic_DNA"/>
</dbReference>
<accession>A0A929B8W4</accession>
<evidence type="ECO:0000313" key="1">
    <source>
        <dbReference type="EMBL" id="MBE9375407.1"/>
    </source>
</evidence>
<reference evidence="1" key="1">
    <citation type="submission" date="2020-10" db="EMBL/GenBank/DDBJ databases">
        <title>Diversity and distribution of actinomycetes associated with coral in the coast of Hainan.</title>
        <authorList>
            <person name="Li F."/>
        </authorList>
    </citation>
    <scope>NUCLEOTIDE SEQUENCE</scope>
    <source>
        <strain evidence="1">HNM0983</strain>
    </source>
</reference>
<dbReference type="Proteomes" id="UP000598360">
    <property type="component" value="Unassembled WGS sequence"/>
</dbReference>
<dbReference type="PANTHER" id="PTHR38479">
    <property type="entry name" value="LMO0824 PROTEIN"/>
    <property type="match status" value="1"/>
</dbReference>
<evidence type="ECO:0000313" key="2">
    <source>
        <dbReference type="Proteomes" id="UP000598360"/>
    </source>
</evidence>
<dbReference type="PANTHER" id="PTHR38479:SF2">
    <property type="entry name" value="WINGED HELIX DNA-BINDING DOMAIN-CONTAINING PROTEIN"/>
    <property type="match status" value="1"/>
</dbReference>
<dbReference type="AlphaFoldDB" id="A0A929B8W4"/>
<keyword evidence="2" id="KW-1185">Reference proteome</keyword>
<gene>
    <name evidence="1" type="ORF">IQ251_13220</name>
</gene>
<organism evidence="1 2">
    <name type="scientific">Saccharopolyspora montiporae</name>
    <dbReference type="NCBI Taxonomy" id="2781240"/>
    <lineage>
        <taxon>Bacteria</taxon>
        <taxon>Bacillati</taxon>
        <taxon>Actinomycetota</taxon>
        <taxon>Actinomycetes</taxon>
        <taxon>Pseudonocardiales</taxon>
        <taxon>Pseudonocardiaceae</taxon>
        <taxon>Saccharopolyspora</taxon>
    </lineage>
</organism>
<dbReference type="Pfam" id="PF06224">
    <property type="entry name" value="AlkZ-like"/>
    <property type="match status" value="1"/>
</dbReference>